<evidence type="ECO:0000313" key="2">
    <source>
        <dbReference type="EMBL" id="KAJ6797209.1"/>
    </source>
</evidence>
<feature type="region of interest" description="Disordered" evidence="1">
    <location>
        <begin position="70"/>
        <end position="101"/>
    </location>
</feature>
<evidence type="ECO:0000256" key="1">
    <source>
        <dbReference type="SAM" id="MobiDB-lite"/>
    </source>
</evidence>
<name>A0AAX6DZS8_IRIPA</name>
<keyword evidence="3" id="KW-1185">Reference proteome</keyword>
<evidence type="ECO:0000313" key="3">
    <source>
        <dbReference type="Proteomes" id="UP001140949"/>
    </source>
</evidence>
<dbReference type="Proteomes" id="UP001140949">
    <property type="component" value="Unassembled WGS sequence"/>
</dbReference>
<dbReference type="EMBL" id="JANAVB010041017">
    <property type="protein sequence ID" value="KAJ6797209.1"/>
    <property type="molecule type" value="Genomic_DNA"/>
</dbReference>
<organism evidence="2 3">
    <name type="scientific">Iris pallida</name>
    <name type="common">Sweet iris</name>
    <dbReference type="NCBI Taxonomy" id="29817"/>
    <lineage>
        <taxon>Eukaryota</taxon>
        <taxon>Viridiplantae</taxon>
        <taxon>Streptophyta</taxon>
        <taxon>Embryophyta</taxon>
        <taxon>Tracheophyta</taxon>
        <taxon>Spermatophyta</taxon>
        <taxon>Magnoliopsida</taxon>
        <taxon>Liliopsida</taxon>
        <taxon>Asparagales</taxon>
        <taxon>Iridaceae</taxon>
        <taxon>Iridoideae</taxon>
        <taxon>Irideae</taxon>
        <taxon>Iris</taxon>
    </lineage>
</organism>
<proteinExistence type="predicted"/>
<comment type="caution">
    <text evidence="2">The sequence shown here is derived from an EMBL/GenBank/DDBJ whole genome shotgun (WGS) entry which is preliminary data.</text>
</comment>
<reference evidence="2" key="1">
    <citation type="journal article" date="2023" name="GigaByte">
        <title>Genome assembly of the bearded iris, Iris pallida Lam.</title>
        <authorList>
            <person name="Bruccoleri R.E."/>
            <person name="Oakeley E.J."/>
            <person name="Faust A.M.E."/>
            <person name="Altorfer M."/>
            <person name="Dessus-Babus S."/>
            <person name="Burckhardt D."/>
            <person name="Oertli M."/>
            <person name="Naumann U."/>
            <person name="Petersen F."/>
            <person name="Wong J."/>
        </authorList>
    </citation>
    <scope>NUCLEOTIDE SEQUENCE</scope>
    <source>
        <strain evidence="2">GSM-AAB239-AS_SAM_17_03QT</strain>
    </source>
</reference>
<accession>A0AAX6DZS8</accession>
<sequence length="101" mass="11627">MIKVGDMNTKYFHIRATNMKRNNRIRALQLEDGSWTSDHRKISSSLTKHFLNIFSEERSTPIDPSFTISTNPISDDENEAHGAVPSPEEIEQTLKQSLLRR</sequence>
<reference evidence="2" key="2">
    <citation type="submission" date="2023-04" db="EMBL/GenBank/DDBJ databases">
        <authorList>
            <person name="Bruccoleri R.E."/>
            <person name="Oakeley E.J."/>
            <person name="Faust A.-M."/>
            <person name="Dessus-Babus S."/>
            <person name="Altorfer M."/>
            <person name="Burckhardt D."/>
            <person name="Oertli M."/>
            <person name="Naumann U."/>
            <person name="Petersen F."/>
            <person name="Wong J."/>
        </authorList>
    </citation>
    <scope>NUCLEOTIDE SEQUENCE</scope>
    <source>
        <strain evidence="2">GSM-AAB239-AS_SAM_17_03QT</strain>
        <tissue evidence="2">Leaf</tissue>
    </source>
</reference>
<dbReference type="AlphaFoldDB" id="A0AAX6DZS8"/>
<gene>
    <name evidence="2" type="ORF">M6B38_110595</name>
</gene>
<protein>
    <submittedName>
        <fullName evidence="2">Uncharacterized protein</fullName>
    </submittedName>
</protein>